<comment type="caution">
    <text evidence="2">The sequence shown here is derived from an EMBL/GenBank/DDBJ whole genome shotgun (WGS) entry which is preliminary data.</text>
</comment>
<keyword evidence="1" id="KW-0732">Signal</keyword>
<name>A0ABS6ZDS4_9ACTN</name>
<proteinExistence type="predicted"/>
<reference evidence="2 3" key="1">
    <citation type="submission" date="2019-12" db="EMBL/GenBank/DDBJ databases">
        <title>Genome sequence of Streptomyces bambusae.</title>
        <authorList>
            <person name="Bansal K."/>
            <person name="Choksket S."/>
            <person name="Korpole S."/>
            <person name="Patil P.B."/>
        </authorList>
    </citation>
    <scope>NUCLEOTIDE SEQUENCE [LARGE SCALE GENOMIC DNA]</scope>
    <source>
        <strain evidence="2 3">SK60</strain>
    </source>
</reference>
<organism evidence="2 3">
    <name type="scientific">Streptomyces bambusae</name>
    <dbReference type="NCBI Taxonomy" id="1550616"/>
    <lineage>
        <taxon>Bacteria</taxon>
        <taxon>Bacillati</taxon>
        <taxon>Actinomycetota</taxon>
        <taxon>Actinomycetes</taxon>
        <taxon>Kitasatosporales</taxon>
        <taxon>Streptomycetaceae</taxon>
        <taxon>Streptomyces</taxon>
    </lineage>
</organism>
<evidence type="ECO:0000313" key="3">
    <source>
        <dbReference type="Proteomes" id="UP000812013"/>
    </source>
</evidence>
<evidence type="ECO:0000256" key="1">
    <source>
        <dbReference type="SAM" id="SignalP"/>
    </source>
</evidence>
<protein>
    <submittedName>
        <fullName evidence="2">Uncharacterized protein</fullName>
    </submittedName>
</protein>
<feature type="signal peptide" evidence="1">
    <location>
        <begin position="1"/>
        <end position="32"/>
    </location>
</feature>
<evidence type="ECO:0000313" key="2">
    <source>
        <dbReference type="EMBL" id="MBW5485920.1"/>
    </source>
</evidence>
<keyword evidence="3" id="KW-1185">Reference proteome</keyword>
<feature type="chain" id="PRO_5047252369" evidence="1">
    <location>
        <begin position="33"/>
        <end position="170"/>
    </location>
</feature>
<gene>
    <name evidence="2" type="ORF">GPJ59_29660</name>
</gene>
<accession>A0ABS6ZDS4</accession>
<sequence>MRGHLARAARKVCLVLALLGLTLSVAVPPAAADDRQTVVLPLSGTFRSFSSEPIDVTGSVRVRVVTETAPGGGGTARVTSTLLRTTGIGQVSGGLYRFVGSDTNVAAWPPDPITPLTFHPRFYNIYPPDPIIPTVPPHPIRPVIVDVTLTPDGTITNIGAMVDPGSVDNP</sequence>
<dbReference type="Proteomes" id="UP000812013">
    <property type="component" value="Unassembled WGS sequence"/>
</dbReference>
<dbReference type="RefSeq" id="WP_219671009.1">
    <property type="nucleotide sequence ID" value="NZ_WTFF01000315.1"/>
</dbReference>
<dbReference type="EMBL" id="WTFF01000315">
    <property type="protein sequence ID" value="MBW5485920.1"/>
    <property type="molecule type" value="Genomic_DNA"/>
</dbReference>